<dbReference type="Pfam" id="PF08002">
    <property type="entry name" value="DUF1697"/>
    <property type="match status" value="1"/>
</dbReference>
<keyword evidence="2" id="KW-1185">Reference proteome</keyword>
<dbReference type="OrthoDB" id="9806494at2"/>
<dbReference type="Gene3D" id="3.30.70.1260">
    <property type="entry name" value="bacterial protein sp0830 like"/>
    <property type="match status" value="1"/>
</dbReference>
<proteinExistence type="predicted"/>
<sequence length="176" mass="19933">MNKYIALLRGINVGGHRKILMADLKVLFQELGFKNVETHIQSGNVVFESCGGDVSAFAKAIKEKIKQSYNFEVLTLVLDLQTLQKIILDCPFPKEQKEKSYFILLDNPPTKEKTATLNAEVYADEEFHITSRCVYFFASNGYGRAKLTGNIIERKLNVNATARNYRTMSKLLEMAS</sequence>
<comment type="caution">
    <text evidence="1">The sequence shown here is derived from an EMBL/GenBank/DDBJ whole genome shotgun (WGS) entry which is preliminary data.</text>
</comment>
<gene>
    <name evidence="1" type="ORF">EAX61_09660</name>
</gene>
<dbReference type="PANTHER" id="PTHR36439">
    <property type="entry name" value="BLL4334 PROTEIN"/>
    <property type="match status" value="1"/>
</dbReference>
<evidence type="ECO:0000313" key="2">
    <source>
        <dbReference type="Proteomes" id="UP000281985"/>
    </source>
</evidence>
<protein>
    <submittedName>
        <fullName evidence="1">DUF1697 domain-containing protein</fullName>
    </submittedName>
</protein>
<dbReference type="SUPFAM" id="SSF160379">
    <property type="entry name" value="SP0830-like"/>
    <property type="match status" value="1"/>
</dbReference>
<dbReference type="AlphaFoldDB" id="A0A3M0G326"/>
<evidence type="ECO:0000313" key="1">
    <source>
        <dbReference type="EMBL" id="RMB58557.1"/>
    </source>
</evidence>
<dbReference type="RefSeq" id="WP_121917481.1">
    <property type="nucleotide sequence ID" value="NZ_REFV01000008.1"/>
</dbReference>
<dbReference type="Gene3D" id="3.30.70.1280">
    <property type="entry name" value="SP0830-like domains"/>
    <property type="match status" value="1"/>
</dbReference>
<dbReference type="PIRSF" id="PIRSF008502">
    <property type="entry name" value="UCP008502"/>
    <property type="match status" value="1"/>
</dbReference>
<accession>A0A3M0G326</accession>
<dbReference type="PANTHER" id="PTHR36439:SF1">
    <property type="entry name" value="DUF1697 DOMAIN-CONTAINING PROTEIN"/>
    <property type="match status" value="1"/>
</dbReference>
<dbReference type="EMBL" id="REFV01000008">
    <property type="protein sequence ID" value="RMB58557.1"/>
    <property type="molecule type" value="Genomic_DNA"/>
</dbReference>
<name>A0A3M0G326_9FLAO</name>
<organism evidence="1 2">
    <name type="scientific">Dokdonia sinensis</name>
    <dbReference type="NCBI Taxonomy" id="2479847"/>
    <lineage>
        <taxon>Bacteria</taxon>
        <taxon>Pseudomonadati</taxon>
        <taxon>Bacteroidota</taxon>
        <taxon>Flavobacteriia</taxon>
        <taxon>Flavobacteriales</taxon>
        <taxon>Flavobacteriaceae</taxon>
        <taxon>Dokdonia</taxon>
    </lineage>
</organism>
<dbReference type="Proteomes" id="UP000281985">
    <property type="component" value="Unassembled WGS sequence"/>
</dbReference>
<dbReference type="InterPro" id="IPR012545">
    <property type="entry name" value="DUF1697"/>
</dbReference>
<reference evidence="1 2" key="1">
    <citation type="submission" date="2018-10" db="EMBL/GenBank/DDBJ databases">
        <title>Dokdonia luteus sp. nov., isolated from sea water.</title>
        <authorList>
            <person name="Zhou L.Y."/>
            <person name="Du Z.J."/>
        </authorList>
    </citation>
    <scope>NUCLEOTIDE SEQUENCE [LARGE SCALE GENOMIC DNA]</scope>
    <source>
        <strain evidence="1 2">SH27</strain>
    </source>
</reference>